<evidence type="ECO:0000259" key="1">
    <source>
        <dbReference type="Pfam" id="PF00899"/>
    </source>
</evidence>
<dbReference type="Gene3D" id="3.40.50.720">
    <property type="entry name" value="NAD(P)-binding Rossmann-like Domain"/>
    <property type="match status" value="1"/>
</dbReference>
<proteinExistence type="predicted"/>
<dbReference type="PANTHER" id="PTHR10953">
    <property type="entry name" value="UBIQUITIN-ACTIVATING ENZYME E1"/>
    <property type="match status" value="1"/>
</dbReference>
<name>A0A9P0G8M7_9CUCU</name>
<dbReference type="GO" id="GO:0000045">
    <property type="term" value="P:autophagosome assembly"/>
    <property type="evidence" value="ECO:0007669"/>
    <property type="project" value="TreeGrafter"/>
</dbReference>
<dbReference type="Pfam" id="PF00899">
    <property type="entry name" value="ThiF"/>
    <property type="match status" value="1"/>
</dbReference>
<feature type="domain" description="THIF-type NAD/FAD binding fold" evidence="1">
    <location>
        <begin position="11"/>
        <end position="271"/>
    </location>
</feature>
<dbReference type="GO" id="GO:0034727">
    <property type="term" value="P:piecemeal microautophagy of the nucleus"/>
    <property type="evidence" value="ECO:0007669"/>
    <property type="project" value="TreeGrafter"/>
</dbReference>
<accession>A0A9P0G8M7</accession>
<gene>
    <name evidence="2" type="ORF">PSYICH_LOCUS1916</name>
</gene>
<evidence type="ECO:0000313" key="3">
    <source>
        <dbReference type="Proteomes" id="UP001153636"/>
    </source>
</evidence>
<dbReference type="InterPro" id="IPR000594">
    <property type="entry name" value="ThiF_NAD_FAD-bd"/>
</dbReference>
<reference evidence="2" key="1">
    <citation type="submission" date="2022-01" db="EMBL/GenBank/DDBJ databases">
        <authorList>
            <person name="King R."/>
        </authorList>
    </citation>
    <scope>NUCLEOTIDE SEQUENCE</scope>
</reference>
<dbReference type="GO" id="GO:0000407">
    <property type="term" value="C:phagophore assembly site"/>
    <property type="evidence" value="ECO:0007669"/>
    <property type="project" value="TreeGrafter"/>
</dbReference>
<dbReference type="PANTHER" id="PTHR10953:SF3">
    <property type="entry name" value="UBIQUITIN-LIKE MODIFIER-ACTIVATING ENZYME ATG7"/>
    <property type="match status" value="1"/>
</dbReference>
<dbReference type="AlphaFoldDB" id="A0A9P0G8M7"/>
<protein>
    <recommendedName>
        <fullName evidence="1">THIF-type NAD/FAD binding fold domain-containing protein</fullName>
    </recommendedName>
</protein>
<dbReference type="Proteomes" id="UP001153636">
    <property type="component" value="Chromosome 10"/>
</dbReference>
<sequence>MAETSVQVDVRTLKWDLLPNNEHLKISTADCLILGAGTLGCAVARSLLSWGVRNITFVDKGNVSTSNPVRQSLFTFQDSIDVKPKAKAAADNLKLICPGVKTSGHQFTIPMPGHTEDCSMDQTVEDVERISQLIEKHDVIFLMLDSRESRWLPTVIAAAKKKMVLNAALSFDSYLVMRHGIYMDQNPTQSEQPFEDFPCPIGMKSLDGRKLGCYFCTDIIAPGDSTKNRPLDQQCTVTRPGVSQIAGALAAEMAVSLIIHQRGVAAPAFYVSNQNVNNLGIEKLDPSHLGIVPHSIRGFVSSYEQFSPATEKYSNCVACSDFVIKQYRELGMKFLFEALNNPKYLEEVAQVPHSTADVDKVTMLNDVYETDVDEEFDDWLMET</sequence>
<keyword evidence="3" id="KW-1185">Reference proteome</keyword>
<dbReference type="InterPro" id="IPR045886">
    <property type="entry name" value="ThiF/MoeB/HesA"/>
</dbReference>
<dbReference type="OrthoDB" id="338614at2759"/>
<dbReference type="SUPFAM" id="SSF69572">
    <property type="entry name" value="Activating enzymes of the ubiquitin-like proteins"/>
    <property type="match status" value="1"/>
</dbReference>
<dbReference type="GO" id="GO:0006995">
    <property type="term" value="P:cellular response to nitrogen starvation"/>
    <property type="evidence" value="ECO:0007669"/>
    <property type="project" value="TreeGrafter"/>
</dbReference>
<dbReference type="InterPro" id="IPR035985">
    <property type="entry name" value="Ubiquitin-activating_enz"/>
</dbReference>
<dbReference type="GO" id="GO:0019779">
    <property type="term" value="F:Atg8 activating enzyme activity"/>
    <property type="evidence" value="ECO:0007669"/>
    <property type="project" value="TreeGrafter"/>
</dbReference>
<organism evidence="2 3">
    <name type="scientific">Psylliodes chrysocephalus</name>
    <dbReference type="NCBI Taxonomy" id="3402493"/>
    <lineage>
        <taxon>Eukaryota</taxon>
        <taxon>Metazoa</taxon>
        <taxon>Ecdysozoa</taxon>
        <taxon>Arthropoda</taxon>
        <taxon>Hexapoda</taxon>
        <taxon>Insecta</taxon>
        <taxon>Pterygota</taxon>
        <taxon>Neoptera</taxon>
        <taxon>Endopterygota</taxon>
        <taxon>Coleoptera</taxon>
        <taxon>Polyphaga</taxon>
        <taxon>Cucujiformia</taxon>
        <taxon>Chrysomeloidea</taxon>
        <taxon>Chrysomelidae</taxon>
        <taxon>Galerucinae</taxon>
        <taxon>Alticini</taxon>
        <taxon>Psylliodes</taxon>
    </lineage>
</organism>
<evidence type="ECO:0000313" key="2">
    <source>
        <dbReference type="EMBL" id="CAH1100717.1"/>
    </source>
</evidence>
<dbReference type="GO" id="GO:0032446">
    <property type="term" value="P:protein modification by small protein conjugation"/>
    <property type="evidence" value="ECO:0007669"/>
    <property type="project" value="TreeGrafter"/>
</dbReference>
<dbReference type="GO" id="GO:0000422">
    <property type="term" value="P:autophagy of mitochondrion"/>
    <property type="evidence" value="ECO:0007669"/>
    <property type="project" value="TreeGrafter"/>
</dbReference>
<dbReference type="GO" id="GO:0019778">
    <property type="term" value="F:Atg12 activating enzyme activity"/>
    <property type="evidence" value="ECO:0007669"/>
    <property type="project" value="TreeGrafter"/>
</dbReference>
<dbReference type="EMBL" id="OV651822">
    <property type="protein sequence ID" value="CAH1100717.1"/>
    <property type="molecule type" value="Genomic_DNA"/>
</dbReference>